<dbReference type="GO" id="GO:0005774">
    <property type="term" value="C:vacuolar membrane"/>
    <property type="evidence" value="ECO:0007669"/>
    <property type="project" value="TreeGrafter"/>
</dbReference>
<feature type="transmembrane region" description="Helical" evidence="8">
    <location>
        <begin position="83"/>
        <end position="103"/>
    </location>
</feature>
<keyword evidence="7 8" id="KW-0472">Membrane</keyword>
<evidence type="ECO:0000256" key="4">
    <source>
        <dbReference type="ARBA" id="ARBA00022692"/>
    </source>
</evidence>
<feature type="transmembrane region" description="Helical" evidence="8">
    <location>
        <begin position="147"/>
        <end position="170"/>
    </location>
</feature>
<keyword evidence="3" id="KW-0813">Transport</keyword>
<evidence type="ECO:0000256" key="2">
    <source>
        <dbReference type="ARBA" id="ARBA00008335"/>
    </source>
</evidence>
<gene>
    <name evidence="9" type="ORF">BLS_005225</name>
</gene>
<evidence type="ECO:0000256" key="5">
    <source>
        <dbReference type="ARBA" id="ARBA00022989"/>
    </source>
</evidence>
<feature type="transmembrane region" description="Helical" evidence="8">
    <location>
        <begin position="115"/>
        <end position="135"/>
    </location>
</feature>
<dbReference type="GO" id="GO:0005768">
    <property type="term" value="C:endosome"/>
    <property type="evidence" value="ECO:0007669"/>
    <property type="project" value="TreeGrafter"/>
</dbReference>
<comment type="subcellular location">
    <subcellularLocation>
        <location evidence="1">Endomembrane system</location>
        <topology evidence="1">Multi-pass membrane protein</topology>
    </subcellularLocation>
</comment>
<evidence type="ECO:0000256" key="8">
    <source>
        <dbReference type="SAM" id="Phobius"/>
    </source>
</evidence>
<dbReference type="GO" id="GO:0005886">
    <property type="term" value="C:plasma membrane"/>
    <property type="evidence" value="ECO:0007669"/>
    <property type="project" value="TreeGrafter"/>
</dbReference>
<protein>
    <submittedName>
        <fullName evidence="9">Uncharacterized protein</fullName>
    </submittedName>
</protein>
<sequence length="597" mass="65011">MSTVLADLKPSETTGNGERDISILSTDRKIIGDDCPGVLRAEVLREQLTPRDRVYVFLSLFLLAYVYTLDGTLRAVFQPYATAGFNAHSTLATINVVRSVIAAAAQPTAAKIADVFGRVELVVVSVVFYIVGTIIEATCHNVEGFAAGAVIYQIGYTSILVLVEVVIADITSTKERLIFAYVPVLPFLLNSWISGDVSEAVLKTTSWRWGIGMFAIIYAAAATPLVLALWWPTRRIQGSGKLDNHPTTWRIFGTVRLAPAVCWQLDAIGSVLLLAVFSLILVPFTIAGGQAAVAAQWSQAKVIAPLVLGVVCIPIWLWWQSVARYPMVPFELLRDRAVWGALGVACMLTFCWYLQGDFLYTVLIVAFDESVKSATRITALYSFCSVLSGAFVGIIVLKYKYLKPFIFIGTTLFFVAFGILIHFRGGPDTASHSGIIGSQILLGIAGGLFPYPTLVSIQVATKKEHVAVITGLYLATYNIGSAFGNAVSGAIWTQTLVPTLLKNLPSPNNTVVVAQSIYGSPFEYVANYSVGSPMRDAIVLSYRHTQKLLTVTGICLCIPLIAFSLMVDDPRLTSEQSLPGAETAEARENRRPWWKVF</sequence>
<evidence type="ECO:0000313" key="9">
    <source>
        <dbReference type="EMBL" id="KAE9969761.1"/>
    </source>
</evidence>
<dbReference type="GO" id="GO:0015343">
    <property type="term" value="F:siderophore-iron transmembrane transporter activity"/>
    <property type="evidence" value="ECO:0007669"/>
    <property type="project" value="TreeGrafter"/>
</dbReference>
<feature type="transmembrane region" description="Helical" evidence="8">
    <location>
        <begin position="339"/>
        <end position="367"/>
    </location>
</feature>
<feature type="transmembrane region" description="Helical" evidence="8">
    <location>
        <begin position="260"/>
        <end position="282"/>
    </location>
</feature>
<dbReference type="Proteomes" id="UP000433883">
    <property type="component" value="Unassembled WGS sequence"/>
</dbReference>
<dbReference type="Gene3D" id="1.20.1250.20">
    <property type="entry name" value="MFS general substrate transporter like domains"/>
    <property type="match status" value="2"/>
</dbReference>
<evidence type="ECO:0000256" key="3">
    <source>
        <dbReference type="ARBA" id="ARBA00022448"/>
    </source>
</evidence>
<dbReference type="AlphaFoldDB" id="A0A8H3YUN0"/>
<organism evidence="9 10">
    <name type="scientific">Venturia inaequalis</name>
    <name type="common">Apple scab fungus</name>
    <dbReference type="NCBI Taxonomy" id="5025"/>
    <lineage>
        <taxon>Eukaryota</taxon>
        <taxon>Fungi</taxon>
        <taxon>Dikarya</taxon>
        <taxon>Ascomycota</taxon>
        <taxon>Pezizomycotina</taxon>
        <taxon>Dothideomycetes</taxon>
        <taxon>Pleosporomycetidae</taxon>
        <taxon>Venturiales</taxon>
        <taxon>Venturiaceae</taxon>
        <taxon>Venturia</taxon>
    </lineage>
</organism>
<feature type="transmembrane region" description="Helical" evidence="8">
    <location>
        <begin position="548"/>
        <end position="567"/>
    </location>
</feature>
<dbReference type="PANTHER" id="PTHR23501">
    <property type="entry name" value="MAJOR FACILITATOR SUPERFAMILY"/>
    <property type="match status" value="1"/>
</dbReference>
<dbReference type="EMBL" id="WNWQ01000356">
    <property type="protein sequence ID" value="KAE9969761.1"/>
    <property type="molecule type" value="Genomic_DNA"/>
</dbReference>
<feature type="transmembrane region" description="Helical" evidence="8">
    <location>
        <begin position="207"/>
        <end position="231"/>
    </location>
</feature>
<comment type="caution">
    <text evidence="9">The sequence shown here is derived from an EMBL/GenBank/DDBJ whole genome shotgun (WGS) entry which is preliminary data.</text>
</comment>
<feature type="transmembrane region" description="Helical" evidence="8">
    <location>
        <begin position="404"/>
        <end position="423"/>
    </location>
</feature>
<evidence type="ECO:0000256" key="7">
    <source>
        <dbReference type="ARBA" id="ARBA00023136"/>
    </source>
</evidence>
<dbReference type="SUPFAM" id="SSF103473">
    <property type="entry name" value="MFS general substrate transporter"/>
    <property type="match status" value="1"/>
</dbReference>
<accession>A0A8H3YUN0</accession>
<feature type="transmembrane region" description="Helical" evidence="8">
    <location>
        <begin position="177"/>
        <end position="195"/>
    </location>
</feature>
<proteinExistence type="inferred from homology"/>
<dbReference type="PANTHER" id="PTHR23501:SF92">
    <property type="entry name" value="GLUTATHIONE EXCHANGER 1-RELATED"/>
    <property type="match status" value="1"/>
</dbReference>
<feature type="transmembrane region" description="Helical" evidence="8">
    <location>
        <begin position="435"/>
        <end position="454"/>
    </location>
</feature>
<feature type="transmembrane region" description="Helical" evidence="8">
    <location>
        <begin position="379"/>
        <end position="397"/>
    </location>
</feature>
<feature type="transmembrane region" description="Helical" evidence="8">
    <location>
        <begin position="302"/>
        <end position="319"/>
    </location>
</feature>
<name>A0A8H3YUN0_VENIN</name>
<evidence type="ECO:0000256" key="6">
    <source>
        <dbReference type="ARBA" id="ARBA00023065"/>
    </source>
</evidence>
<keyword evidence="6" id="KW-0406">Ion transport</keyword>
<reference evidence="9 10" key="1">
    <citation type="submission" date="2019-11" db="EMBL/GenBank/DDBJ databases">
        <title>Venturia inaequalis Genome Resource.</title>
        <authorList>
            <person name="Lichtner F.J."/>
        </authorList>
    </citation>
    <scope>NUCLEOTIDE SEQUENCE [LARGE SCALE GENOMIC DNA]</scope>
    <source>
        <strain evidence="9">Bline_iso_100314</strain>
    </source>
</reference>
<evidence type="ECO:0000313" key="10">
    <source>
        <dbReference type="Proteomes" id="UP000433883"/>
    </source>
</evidence>
<dbReference type="FunFam" id="1.20.1250.20:FF:000197">
    <property type="entry name" value="Siderophore iron transporter 1"/>
    <property type="match status" value="1"/>
</dbReference>
<keyword evidence="5 8" id="KW-1133">Transmembrane helix</keyword>
<dbReference type="Pfam" id="PF07690">
    <property type="entry name" value="MFS_1"/>
    <property type="match status" value="1"/>
</dbReference>
<keyword evidence="4 8" id="KW-0812">Transmembrane</keyword>
<comment type="similarity">
    <text evidence="2">Belongs to the major facilitator superfamily.</text>
</comment>
<dbReference type="InterPro" id="IPR011701">
    <property type="entry name" value="MFS"/>
</dbReference>
<feature type="transmembrane region" description="Helical" evidence="8">
    <location>
        <begin position="54"/>
        <end position="77"/>
    </location>
</feature>
<evidence type="ECO:0000256" key="1">
    <source>
        <dbReference type="ARBA" id="ARBA00004127"/>
    </source>
</evidence>
<dbReference type="InterPro" id="IPR036259">
    <property type="entry name" value="MFS_trans_sf"/>
</dbReference>